<feature type="region of interest" description="Disordered" evidence="6">
    <location>
        <begin position="115"/>
        <end position="146"/>
    </location>
</feature>
<protein>
    <recommendedName>
        <fullName evidence="7">BZIP domain-containing protein</fullName>
    </recommendedName>
</protein>
<evidence type="ECO:0000313" key="8">
    <source>
        <dbReference type="EMBL" id="KAG0259896.1"/>
    </source>
</evidence>
<feature type="compositionally biased region" description="Low complexity" evidence="6">
    <location>
        <begin position="363"/>
        <end position="381"/>
    </location>
</feature>
<dbReference type="Pfam" id="PF07716">
    <property type="entry name" value="bZIP_2"/>
    <property type="match status" value="1"/>
</dbReference>
<feature type="region of interest" description="Disordered" evidence="6">
    <location>
        <begin position="478"/>
        <end position="530"/>
    </location>
</feature>
<feature type="compositionally biased region" description="Low complexity" evidence="6">
    <location>
        <begin position="499"/>
        <end position="516"/>
    </location>
</feature>
<evidence type="ECO:0000313" key="9">
    <source>
        <dbReference type="Proteomes" id="UP000807716"/>
    </source>
</evidence>
<evidence type="ECO:0000256" key="2">
    <source>
        <dbReference type="ARBA" id="ARBA00023015"/>
    </source>
</evidence>
<name>A0A9P6Q5A8_9FUNG</name>
<dbReference type="GO" id="GO:0001228">
    <property type="term" value="F:DNA-binding transcription activator activity, RNA polymerase II-specific"/>
    <property type="evidence" value="ECO:0007669"/>
    <property type="project" value="TreeGrafter"/>
</dbReference>
<feature type="compositionally biased region" description="Low complexity" evidence="6">
    <location>
        <begin position="115"/>
        <end position="132"/>
    </location>
</feature>
<organism evidence="8 9">
    <name type="scientific">Actinomortierella ambigua</name>
    <dbReference type="NCBI Taxonomy" id="1343610"/>
    <lineage>
        <taxon>Eukaryota</taxon>
        <taxon>Fungi</taxon>
        <taxon>Fungi incertae sedis</taxon>
        <taxon>Mucoromycota</taxon>
        <taxon>Mortierellomycotina</taxon>
        <taxon>Mortierellomycetes</taxon>
        <taxon>Mortierellales</taxon>
        <taxon>Mortierellaceae</taxon>
        <taxon>Actinomortierella</taxon>
    </lineage>
</organism>
<dbReference type="PANTHER" id="PTHR13044:SF14">
    <property type="entry name" value="CRYPTOCEPHAL, ISOFORM A"/>
    <property type="match status" value="1"/>
</dbReference>
<evidence type="ECO:0000256" key="6">
    <source>
        <dbReference type="SAM" id="MobiDB-lite"/>
    </source>
</evidence>
<feature type="region of interest" description="Disordered" evidence="6">
    <location>
        <begin position="256"/>
        <end position="289"/>
    </location>
</feature>
<keyword evidence="9" id="KW-1185">Reference proteome</keyword>
<feature type="region of interest" description="Disordered" evidence="6">
    <location>
        <begin position="302"/>
        <end position="434"/>
    </location>
</feature>
<feature type="compositionally biased region" description="Low complexity" evidence="6">
    <location>
        <begin position="315"/>
        <end position="329"/>
    </location>
</feature>
<accession>A0A9P6Q5A8</accession>
<dbReference type="CDD" id="cd14705">
    <property type="entry name" value="bZIP_Zip1"/>
    <property type="match status" value="1"/>
</dbReference>
<proteinExistence type="predicted"/>
<feature type="region of interest" description="Disordered" evidence="6">
    <location>
        <begin position="53"/>
        <end position="91"/>
    </location>
</feature>
<dbReference type="SUPFAM" id="SSF57959">
    <property type="entry name" value="Leucine zipper domain"/>
    <property type="match status" value="1"/>
</dbReference>
<dbReference type="AlphaFoldDB" id="A0A9P6Q5A8"/>
<keyword evidence="5" id="KW-0539">Nucleus</keyword>
<dbReference type="GO" id="GO:0005634">
    <property type="term" value="C:nucleus"/>
    <property type="evidence" value="ECO:0007669"/>
    <property type="project" value="UniProtKB-SubCell"/>
</dbReference>
<feature type="domain" description="BZIP" evidence="7">
    <location>
        <begin position="400"/>
        <end position="459"/>
    </location>
</feature>
<dbReference type="Proteomes" id="UP000807716">
    <property type="component" value="Unassembled WGS sequence"/>
</dbReference>
<dbReference type="InterPro" id="IPR046347">
    <property type="entry name" value="bZIP_sf"/>
</dbReference>
<keyword evidence="3" id="KW-0238">DNA-binding</keyword>
<evidence type="ECO:0000256" key="3">
    <source>
        <dbReference type="ARBA" id="ARBA00023125"/>
    </source>
</evidence>
<reference evidence="8" key="1">
    <citation type="journal article" date="2020" name="Fungal Divers.">
        <title>Resolving the Mortierellaceae phylogeny through synthesis of multi-gene phylogenetics and phylogenomics.</title>
        <authorList>
            <person name="Vandepol N."/>
            <person name="Liber J."/>
            <person name="Desiro A."/>
            <person name="Na H."/>
            <person name="Kennedy M."/>
            <person name="Barry K."/>
            <person name="Grigoriev I.V."/>
            <person name="Miller A.N."/>
            <person name="O'Donnell K."/>
            <person name="Stajich J.E."/>
            <person name="Bonito G."/>
        </authorList>
    </citation>
    <scope>NUCLEOTIDE SEQUENCE</scope>
    <source>
        <strain evidence="8">BC1065</strain>
    </source>
</reference>
<evidence type="ECO:0000259" key="7">
    <source>
        <dbReference type="PROSITE" id="PS50217"/>
    </source>
</evidence>
<dbReference type="Gene3D" id="1.20.5.170">
    <property type="match status" value="1"/>
</dbReference>
<keyword evidence="4" id="KW-0804">Transcription</keyword>
<dbReference type="PANTHER" id="PTHR13044">
    <property type="entry name" value="ACTIVATING TRANSCRIPTION FACTOR ATF 4/5"/>
    <property type="match status" value="1"/>
</dbReference>
<comment type="caution">
    <text evidence="8">The sequence shown here is derived from an EMBL/GenBank/DDBJ whole genome shotgun (WGS) entry which is preliminary data.</text>
</comment>
<dbReference type="GO" id="GO:0000977">
    <property type="term" value="F:RNA polymerase II transcription regulatory region sequence-specific DNA binding"/>
    <property type="evidence" value="ECO:0007669"/>
    <property type="project" value="TreeGrafter"/>
</dbReference>
<dbReference type="PROSITE" id="PS50217">
    <property type="entry name" value="BZIP"/>
    <property type="match status" value="1"/>
</dbReference>
<sequence length="530" mass="56811">MDSYPNPYSALIATFNQVSPADSPSKDDLDDVQNFPDDDLLLWANAQFTFDIPPEGGAFEEDLGLKLGTNGLPGDQQQQSSPHSHDSQLQHHRQLLIQKQHQLLSLQLQQQQHLQQQQQRQQQQPGAQHQLQYRPQPPQQHSFHHVETADPRTLSVLERSRQRNPIHQMVPNPTASGAEPGFHVQTPQQQQQQLQQALHYHHSMIGLYSAGDAAIADGQQAAGLLPLAHRGYPSSTSAGTTPNVPPTAARLARLPIPSPQGAHTTSSEAVTTAASASAHEGAALSPKSETGNMSLAALQITTPPVSNQPPPPQPSSSSSLSSSLPVTTPIDEHAPHLASLEGESSDEDYDDFEGGAGKDDQGSTSSASASSSLQRRSASLSKGSLAKDDPEYAVKLAAEEDKRRRNTAASARFRQKKRLREQALERTAKEMTAKSETLEARVKELEMEIKWLRGLIIEKDSRMLENMPPIKAIVAAAATSSVGGGDNASESSNINNKRGAPAAGGSSASANSQDAGTSGRKASSRRSKAA</sequence>
<feature type="compositionally biased region" description="Low complexity" evidence="6">
    <location>
        <begin position="262"/>
        <end position="285"/>
    </location>
</feature>
<feature type="compositionally biased region" description="Acidic residues" evidence="6">
    <location>
        <begin position="343"/>
        <end position="353"/>
    </location>
</feature>
<evidence type="ECO:0000256" key="1">
    <source>
        <dbReference type="ARBA" id="ARBA00004123"/>
    </source>
</evidence>
<dbReference type="EMBL" id="JAAAJB010000267">
    <property type="protein sequence ID" value="KAG0259896.1"/>
    <property type="molecule type" value="Genomic_DNA"/>
</dbReference>
<dbReference type="PROSITE" id="PS00036">
    <property type="entry name" value="BZIP_BASIC"/>
    <property type="match status" value="1"/>
</dbReference>
<feature type="compositionally biased region" description="Basic and acidic residues" evidence="6">
    <location>
        <begin position="385"/>
        <end position="403"/>
    </location>
</feature>
<gene>
    <name evidence="8" type="ORF">DFQ27_003826</name>
</gene>
<evidence type="ECO:0000256" key="5">
    <source>
        <dbReference type="ARBA" id="ARBA00023242"/>
    </source>
</evidence>
<evidence type="ECO:0000256" key="4">
    <source>
        <dbReference type="ARBA" id="ARBA00023163"/>
    </source>
</evidence>
<dbReference type="OrthoDB" id="1939598at2759"/>
<keyword evidence="2" id="KW-0805">Transcription regulation</keyword>
<comment type="subcellular location">
    <subcellularLocation>
        <location evidence="1">Nucleus</location>
    </subcellularLocation>
</comment>
<dbReference type="InterPro" id="IPR004827">
    <property type="entry name" value="bZIP"/>
</dbReference>
<feature type="compositionally biased region" description="Basic and acidic residues" evidence="6">
    <location>
        <begin position="420"/>
        <end position="434"/>
    </location>
</feature>